<feature type="region of interest" description="Disordered" evidence="3">
    <location>
        <begin position="517"/>
        <end position="677"/>
    </location>
</feature>
<dbReference type="GO" id="GO:1903142">
    <property type="term" value="P:positive regulation of establishment of endothelial barrier"/>
    <property type="evidence" value="ECO:0007669"/>
    <property type="project" value="TreeGrafter"/>
</dbReference>
<evidence type="ECO:0000313" key="6">
    <source>
        <dbReference type="Proteomes" id="UP000694541"/>
    </source>
</evidence>
<dbReference type="GO" id="GO:0051016">
    <property type="term" value="P:barbed-end actin filament capping"/>
    <property type="evidence" value="ECO:0007669"/>
    <property type="project" value="TreeGrafter"/>
</dbReference>
<keyword evidence="6" id="KW-1185">Reference proteome</keyword>
<proteinExistence type="inferred from homology"/>
<dbReference type="GO" id="GO:0051015">
    <property type="term" value="F:actin filament binding"/>
    <property type="evidence" value="ECO:0007669"/>
    <property type="project" value="TreeGrafter"/>
</dbReference>
<evidence type="ECO:0000313" key="5">
    <source>
        <dbReference type="Ensembl" id="ENSANIP00000015761.1"/>
    </source>
</evidence>
<comment type="similarity">
    <text evidence="2">Belongs to the aldolase class II family. Adducin subfamily.</text>
</comment>
<dbReference type="Proteomes" id="UP000694541">
    <property type="component" value="Unplaced"/>
</dbReference>
<dbReference type="InterPro" id="IPR051017">
    <property type="entry name" value="Aldolase-II_Adducin_sf"/>
</dbReference>
<dbReference type="GO" id="GO:0005912">
    <property type="term" value="C:adherens junction"/>
    <property type="evidence" value="ECO:0007669"/>
    <property type="project" value="TreeGrafter"/>
</dbReference>
<dbReference type="NCBIfam" id="NF005451">
    <property type="entry name" value="PRK07044.1"/>
    <property type="match status" value="1"/>
</dbReference>
<feature type="domain" description="Class II aldolase/adducin N-terminal" evidence="4">
    <location>
        <begin position="147"/>
        <end position="329"/>
    </location>
</feature>
<dbReference type="SUPFAM" id="SSF53639">
    <property type="entry name" value="AraD/HMP-PK domain-like"/>
    <property type="match status" value="1"/>
</dbReference>
<organism evidence="5 6">
    <name type="scientific">Accipiter nisus</name>
    <name type="common">Eurasian sparrowhawk</name>
    <dbReference type="NCBI Taxonomy" id="211598"/>
    <lineage>
        <taxon>Eukaryota</taxon>
        <taxon>Metazoa</taxon>
        <taxon>Chordata</taxon>
        <taxon>Craniata</taxon>
        <taxon>Vertebrata</taxon>
        <taxon>Euteleostomi</taxon>
        <taxon>Archelosauria</taxon>
        <taxon>Archosauria</taxon>
        <taxon>Dinosauria</taxon>
        <taxon>Saurischia</taxon>
        <taxon>Theropoda</taxon>
        <taxon>Coelurosauria</taxon>
        <taxon>Aves</taxon>
        <taxon>Neognathae</taxon>
        <taxon>Neoaves</taxon>
        <taxon>Telluraves</taxon>
        <taxon>Accipitrimorphae</taxon>
        <taxon>Accipitriformes</taxon>
        <taxon>Accipitridae</taxon>
        <taxon>Accipitrinae</taxon>
        <taxon>Accipiter</taxon>
    </lineage>
</organism>
<comment type="subcellular location">
    <subcellularLocation>
        <location evidence="1">Cell membrane</location>
        <topology evidence="1">Peripheral membrane protein</topology>
        <orientation evidence="1">Cytoplasmic side</orientation>
    </subcellularLocation>
</comment>
<evidence type="ECO:0000256" key="3">
    <source>
        <dbReference type="SAM" id="MobiDB-lite"/>
    </source>
</evidence>
<evidence type="ECO:0000256" key="2">
    <source>
        <dbReference type="ARBA" id="ARBA00006274"/>
    </source>
</evidence>
<dbReference type="GO" id="GO:0014069">
    <property type="term" value="C:postsynaptic density"/>
    <property type="evidence" value="ECO:0007669"/>
    <property type="project" value="TreeGrafter"/>
</dbReference>
<feature type="compositionally biased region" description="Polar residues" evidence="3">
    <location>
        <begin position="362"/>
        <end position="371"/>
    </location>
</feature>
<dbReference type="GO" id="GO:0005856">
    <property type="term" value="C:cytoskeleton"/>
    <property type="evidence" value="ECO:0007669"/>
    <property type="project" value="TreeGrafter"/>
</dbReference>
<dbReference type="AlphaFoldDB" id="A0A8B9MXN7"/>
<feature type="compositionally biased region" description="Basic residues" evidence="3">
    <location>
        <begin position="655"/>
        <end position="677"/>
    </location>
</feature>
<dbReference type="GO" id="GO:1903393">
    <property type="term" value="P:positive regulation of adherens junction organization"/>
    <property type="evidence" value="ECO:0007669"/>
    <property type="project" value="TreeGrafter"/>
</dbReference>
<dbReference type="Ensembl" id="ENSANIT00000016308.1">
    <property type="protein sequence ID" value="ENSANIP00000015761.1"/>
    <property type="gene ID" value="ENSANIG00000010673.1"/>
</dbReference>
<dbReference type="Pfam" id="PF00596">
    <property type="entry name" value="Aldolase_II"/>
    <property type="match status" value="1"/>
</dbReference>
<dbReference type="Gene3D" id="3.40.225.10">
    <property type="entry name" value="Class II aldolase/adducin N-terminal domain"/>
    <property type="match status" value="1"/>
</dbReference>
<protein>
    <submittedName>
        <fullName evidence="5">Adducin 1</fullName>
    </submittedName>
</protein>
<dbReference type="PANTHER" id="PTHR10672:SF4">
    <property type="entry name" value="ALPHA-ADDUCIN"/>
    <property type="match status" value="1"/>
</dbReference>
<dbReference type="SMART" id="SM01007">
    <property type="entry name" value="Aldolase_II"/>
    <property type="match status" value="1"/>
</dbReference>
<sequence length="677" mass="74871">MNGDSGVGVVTSPPPTTAPHKERYFDRVDENNPDYLRERNMAPDLRQDFNMMEQKKRVSMILQSPAFCEELESMIQEQFKKGKNPTGLLALQQIADFMTTNVPNVYPAAPQGGMAALNMSLGMVTPVNDLRGSDSIAYEKGEKLLRCKLAAFYRLADLFGWSQLIYNHITARVSSEQEHFLIVPFGLLYSEVTASSLVKINIQGDVVDRGSTNLGVNQAGFTLHSAIYAARPDVKCIVHIHTPAGAAVSAMKCGLLPISPEALSLGEVAYHDYHGILVDDEEKVVIQKNLGPKSKVLILRNHGLVSVGETVEEAFYYIHNLVLACEIQGYRTGYPYRCPALREKSKKYSDVEIPASVTGYSFTSDGESGTCSPLRHSFQKQQREKTRWLNSGRGDDASEEGQNGSSPKSKTKWTKEDGHRTATSAVPNLFVPLNTNPKEVQEMRNKIREQNLQDIKTAGPQSQVLSGVVVDRSLVQGELVTASKAIIEKEYQPKVIVSTTGPNPFNKLTDRELEEYRKEVERKQKGPEEPSEDGRQQKERSPPEHTSARTPPSTPIKIEEETQQDQTYKDDSDAATFKQTLPDLTPDEPSEALSFPPLGKEEGRCDEDVPKSQTESPAVENKEPQSQPAEEPVTPTAEEGTAADAGSDESPGKSPSKKKKKFRTPSFLKKSKKKSDS</sequence>
<feature type="region of interest" description="Disordered" evidence="3">
    <location>
        <begin position="1"/>
        <end position="20"/>
    </location>
</feature>
<dbReference type="GO" id="GO:0005925">
    <property type="term" value="C:focal adhesion"/>
    <property type="evidence" value="ECO:0007669"/>
    <property type="project" value="TreeGrafter"/>
</dbReference>
<evidence type="ECO:0000259" key="4">
    <source>
        <dbReference type="SMART" id="SM01007"/>
    </source>
</evidence>
<evidence type="ECO:0000256" key="1">
    <source>
        <dbReference type="ARBA" id="ARBA00004413"/>
    </source>
</evidence>
<dbReference type="InterPro" id="IPR001303">
    <property type="entry name" value="Aldolase_II/adducin_N"/>
</dbReference>
<feature type="compositionally biased region" description="Basic and acidic residues" evidence="3">
    <location>
        <begin position="517"/>
        <end position="547"/>
    </location>
</feature>
<accession>A0A8B9MXN7</accession>
<feature type="compositionally biased region" description="Basic and acidic residues" evidence="3">
    <location>
        <begin position="599"/>
        <end position="610"/>
    </location>
</feature>
<feature type="compositionally biased region" description="Low complexity" evidence="3">
    <location>
        <begin position="628"/>
        <end position="643"/>
    </location>
</feature>
<feature type="region of interest" description="Disordered" evidence="3">
    <location>
        <begin position="362"/>
        <end position="424"/>
    </location>
</feature>
<dbReference type="PANTHER" id="PTHR10672">
    <property type="entry name" value="ADDUCIN"/>
    <property type="match status" value="1"/>
</dbReference>
<reference evidence="5" key="1">
    <citation type="submission" date="2025-08" db="UniProtKB">
        <authorList>
            <consortium name="Ensembl"/>
        </authorList>
    </citation>
    <scope>IDENTIFICATION</scope>
</reference>
<dbReference type="InterPro" id="IPR036409">
    <property type="entry name" value="Aldolase_II/adducin_N_sf"/>
</dbReference>
<dbReference type="GO" id="GO:0005886">
    <property type="term" value="C:plasma membrane"/>
    <property type="evidence" value="ECO:0007669"/>
    <property type="project" value="UniProtKB-SubCell"/>
</dbReference>
<name>A0A8B9MXN7_9AVES</name>
<reference evidence="5" key="2">
    <citation type="submission" date="2025-09" db="UniProtKB">
        <authorList>
            <consortium name="Ensembl"/>
        </authorList>
    </citation>
    <scope>IDENTIFICATION</scope>
</reference>